<keyword evidence="2 6" id="KW-0418">Kinase</keyword>
<comment type="cofactor">
    <cofactor evidence="6">
        <name>a divalent metal cation</name>
        <dbReference type="ChEBI" id="CHEBI:60240"/>
    </cofactor>
</comment>
<dbReference type="PANTHER" id="PTHR20275:SF0">
    <property type="entry name" value="NAD KINASE"/>
    <property type="match status" value="1"/>
</dbReference>
<dbReference type="Pfam" id="PF20143">
    <property type="entry name" value="NAD_kinase_C"/>
    <property type="match status" value="1"/>
</dbReference>
<dbReference type="InterPro" id="IPR002504">
    <property type="entry name" value="NADK"/>
</dbReference>
<dbReference type="Proteomes" id="UP000199518">
    <property type="component" value="Unassembled WGS sequence"/>
</dbReference>
<feature type="binding site" evidence="6">
    <location>
        <position position="68"/>
    </location>
    <ligand>
        <name>NAD(+)</name>
        <dbReference type="ChEBI" id="CHEBI:57540"/>
    </ligand>
</feature>
<keyword evidence="8" id="KW-1185">Reference proteome</keyword>
<dbReference type="STRING" id="1576369.SAMN05421753_12710"/>
<dbReference type="EMBL" id="FOQD01000027">
    <property type="protein sequence ID" value="SFJ64850.1"/>
    <property type="molecule type" value="Genomic_DNA"/>
</dbReference>
<evidence type="ECO:0000256" key="4">
    <source>
        <dbReference type="ARBA" id="ARBA00023027"/>
    </source>
</evidence>
<dbReference type="Gene3D" id="3.40.50.10330">
    <property type="entry name" value="Probable inorganic polyphosphate/atp-NAD kinase, domain 1"/>
    <property type="match status" value="1"/>
</dbReference>
<comment type="subcellular location">
    <subcellularLocation>
        <location evidence="6">Cytoplasm</location>
    </subcellularLocation>
</comment>
<keyword evidence="6" id="KW-0547">Nucleotide-binding</keyword>
<keyword evidence="6" id="KW-0963">Cytoplasm</keyword>
<comment type="similarity">
    <text evidence="6">Belongs to the NAD kinase family.</text>
</comment>
<dbReference type="GO" id="GO:0051287">
    <property type="term" value="F:NAD binding"/>
    <property type="evidence" value="ECO:0007669"/>
    <property type="project" value="UniProtKB-ARBA"/>
</dbReference>
<feature type="active site" description="Proton acceptor" evidence="6">
    <location>
        <position position="63"/>
    </location>
</feature>
<keyword evidence="4 6" id="KW-0520">NAD</keyword>
<evidence type="ECO:0000313" key="7">
    <source>
        <dbReference type="EMBL" id="SFJ64850.1"/>
    </source>
</evidence>
<dbReference type="GO" id="GO:0019674">
    <property type="term" value="P:NAD+ metabolic process"/>
    <property type="evidence" value="ECO:0007669"/>
    <property type="project" value="InterPro"/>
</dbReference>
<comment type="catalytic activity">
    <reaction evidence="5 6">
        <text>NAD(+) + ATP = ADP + NADP(+) + H(+)</text>
        <dbReference type="Rhea" id="RHEA:18629"/>
        <dbReference type="ChEBI" id="CHEBI:15378"/>
        <dbReference type="ChEBI" id="CHEBI:30616"/>
        <dbReference type="ChEBI" id="CHEBI:57540"/>
        <dbReference type="ChEBI" id="CHEBI:58349"/>
        <dbReference type="ChEBI" id="CHEBI:456216"/>
        <dbReference type="EC" id="2.7.1.23"/>
    </reaction>
</comment>
<dbReference type="Pfam" id="PF01513">
    <property type="entry name" value="NAD_kinase"/>
    <property type="match status" value="1"/>
</dbReference>
<comment type="function">
    <text evidence="6">Involved in the regulation of the intracellular balance of NAD and NADP, and is a key enzyme in the biosynthesis of NADP. Catalyzes specifically the phosphorylation on 2'-hydroxyl of the adenosine moiety of NAD to yield NADP.</text>
</comment>
<organism evidence="7 8">
    <name type="scientific">Planctomicrobium piriforme</name>
    <dbReference type="NCBI Taxonomy" id="1576369"/>
    <lineage>
        <taxon>Bacteria</taxon>
        <taxon>Pseudomonadati</taxon>
        <taxon>Planctomycetota</taxon>
        <taxon>Planctomycetia</taxon>
        <taxon>Planctomycetales</taxon>
        <taxon>Planctomycetaceae</taxon>
        <taxon>Planctomicrobium</taxon>
    </lineage>
</organism>
<comment type="caution">
    <text evidence="6">Lacks conserved residue(s) required for the propagation of feature annotation.</text>
</comment>
<dbReference type="HAMAP" id="MF_00361">
    <property type="entry name" value="NAD_kinase"/>
    <property type="match status" value="1"/>
</dbReference>
<feature type="binding site" evidence="6">
    <location>
        <position position="237"/>
    </location>
    <ligand>
        <name>NAD(+)</name>
        <dbReference type="ChEBI" id="CHEBI:57540"/>
    </ligand>
</feature>
<feature type="binding site" evidence="6">
    <location>
        <position position="167"/>
    </location>
    <ligand>
        <name>NAD(+)</name>
        <dbReference type="ChEBI" id="CHEBI:57540"/>
    </ligand>
</feature>
<dbReference type="GO" id="GO:0005524">
    <property type="term" value="F:ATP binding"/>
    <property type="evidence" value="ECO:0007669"/>
    <property type="project" value="UniProtKB-KW"/>
</dbReference>
<feature type="binding site" evidence="6">
    <location>
        <begin position="137"/>
        <end position="138"/>
    </location>
    <ligand>
        <name>NAD(+)</name>
        <dbReference type="ChEBI" id="CHEBI:57540"/>
    </ligand>
</feature>
<gene>
    <name evidence="6" type="primary">nadK</name>
    <name evidence="7" type="ORF">SAMN05421753_12710</name>
</gene>
<dbReference type="AlphaFoldDB" id="A0A1I3T2F0"/>
<dbReference type="GO" id="GO:0003951">
    <property type="term" value="F:NAD+ kinase activity"/>
    <property type="evidence" value="ECO:0007669"/>
    <property type="project" value="UniProtKB-UniRule"/>
</dbReference>
<dbReference type="GO" id="GO:0005737">
    <property type="term" value="C:cytoplasm"/>
    <property type="evidence" value="ECO:0007669"/>
    <property type="project" value="UniProtKB-SubCell"/>
</dbReference>
<feature type="binding site" evidence="6">
    <location>
        <begin position="63"/>
        <end position="64"/>
    </location>
    <ligand>
        <name>NAD(+)</name>
        <dbReference type="ChEBI" id="CHEBI:57540"/>
    </ligand>
</feature>
<dbReference type="InterPro" id="IPR016064">
    <property type="entry name" value="NAD/diacylglycerol_kinase_sf"/>
</dbReference>
<evidence type="ECO:0000256" key="5">
    <source>
        <dbReference type="ARBA" id="ARBA00047925"/>
    </source>
</evidence>
<dbReference type="SUPFAM" id="SSF111331">
    <property type="entry name" value="NAD kinase/diacylglycerol kinase-like"/>
    <property type="match status" value="1"/>
</dbReference>
<reference evidence="8" key="1">
    <citation type="submission" date="2016-10" db="EMBL/GenBank/DDBJ databases">
        <authorList>
            <person name="Varghese N."/>
            <person name="Submissions S."/>
        </authorList>
    </citation>
    <scope>NUCLEOTIDE SEQUENCE [LARGE SCALE GENOMIC DNA]</scope>
    <source>
        <strain evidence="8">DSM 26348</strain>
    </source>
</reference>
<dbReference type="GO" id="GO:0046872">
    <property type="term" value="F:metal ion binding"/>
    <property type="evidence" value="ECO:0007669"/>
    <property type="project" value="UniProtKB-UniRule"/>
</dbReference>
<dbReference type="PANTHER" id="PTHR20275">
    <property type="entry name" value="NAD KINASE"/>
    <property type="match status" value="1"/>
</dbReference>
<keyword evidence="3 6" id="KW-0521">NADP</keyword>
<dbReference type="OrthoDB" id="9774737at2"/>
<feature type="binding site" evidence="6">
    <location>
        <position position="175"/>
    </location>
    <ligand>
        <name>NAD(+)</name>
        <dbReference type="ChEBI" id="CHEBI:57540"/>
    </ligand>
</feature>
<dbReference type="InterPro" id="IPR017438">
    <property type="entry name" value="ATP-NAD_kinase_N"/>
</dbReference>
<evidence type="ECO:0000313" key="8">
    <source>
        <dbReference type="Proteomes" id="UP000199518"/>
    </source>
</evidence>
<evidence type="ECO:0000256" key="2">
    <source>
        <dbReference type="ARBA" id="ARBA00022777"/>
    </source>
</evidence>
<sequence>MSKPPLRLVLIARDRHARIQATLHELQESLQSQPGIEVTDLLTDDSDTRDVAHADIAVVLGGDGAILRACRRFGAAQIPILGVNLGRLGFLADLSPEAFKEQIPELEARQYAIVSHLMFECIHRHPDGSEESYLGLNEVAILSGASLQLIDIQLAIDGEPVTTFSGDGLIISTPVGSTAHNLSAGGPILRQDLKAFVITPICPHTLTIRPIVDRATVEYQLTADEASPGVMLVVDGQIKVPFTAGDQVIVRAAPVTFQLVRLKGHSFYGTLHRKLGWHGQPRYQRARREEEDQSP</sequence>
<proteinExistence type="inferred from homology"/>
<evidence type="ECO:0000256" key="6">
    <source>
        <dbReference type="HAMAP-Rule" id="MF_00361"/>
    </source>
</evidence>
<name>A0A1I3T2F0_9PLAN</name>
<dbReference type="Gene3D" id="2.60.200.30">
    <property type="entry name" value="Probable inorganic polyphosphate/atp-NAD kinase, domain 2"/>
    <property type="match status" value="1"/>
</dbReference>
<keyword evidence="6" id="KW-0067">ATP-binding</keyword>
<protein>
    <recommendedName>
        <fullName evidence="6">NAD kinase</fullName>
        <ecNumber evidence="6">2.7.1.23</ecNumber>
    </recommendedName>
    <alternativeName>
        <fullName evidence="6">ATP-dependent NAD kinase</fullName>
    </alternativeName>
</protein>
<evidence type="ECO:0000256" key="3">
    <source>
        <dbReference type="ARBA" id="ARBA00022857"/>
    </source>
</evidence>
<feature type="binding site" evidence="6">
    <location>
        <begin position="178"/>
        <end position="183"/>
    </location>
    <ligand>
        <name>NAD(+)</name>
        <dbReference type="ChEBI" id="CHEBI:57540"/>
    </ligand>
</feature>
<dbReference type="InterPro" id="IPR017437">
    <property type="entry name" value="ATP-NAD_kinase_PpnK-typ_C"/>
</dbReference>
<evidence type="ECO:0000256" key="1">
    <source>
        <dbReference type="ARBA" id="ARBA00022679"/>
    </source>
</evidence>
<dbReference type="RefSeq" id="WP_092057004.1">
    <property type="nucleotide sequence ID" value="NZ_FOQD01000027.1"/>
</dbReference>
<dbReference type="EC" id="2.7.1.23" evidence="6"/>
<accession>A0A1I3T2F0</accession>
<keyword evidence="1 6" id="KW-0808">Transferase</keyword>
<dbReference type="GO" id="GO:0006741">
    <property type="term" value="P:NADP+ biosynthetic process"/>
    <property type="evidence" value="ECO:0007669"/>
    <property type="project" value="UniProtKB-UniRule"/>
</dbReference>